<evidence type="ECO:0008006" key="2">
    <source>
        <dbReference type="Google" id="ProtNLM"/>
    </source>
</evidence>
<sequence>MLRVPPPSPWKAFGRPDAASSYLVILTNLPVRRLTALPGFLNYTRRIRAQLEAGPEGLVGYSLLAQPLRSNYWTLSAWESPAALGRFMREDPHREAMTQLRTTLRDFHTWRWDAAGSALPPSWDDALARA</sequence>
<reference evidence="1" key="1">
    <citation type="submission" date="2020-02" db="EMBL/GenBank/DDBJ databases">
        <authorList>
            <person name="Meier V. D."/>
        </authorList>
    </citation>
    <scope>NUCLEOTIDE SEQUENCE</scope>
    <source>
        <strain evidence="1">AVDCRST_MAG65</strain>
    </source>
</reference>
<dbReference type="SUPFAM" id="SSF54909">
    <property type="entry name" value="Dimeric alpha+beta barrel"/>
    <property type="match status" value="1"/>
</dbReference>
<evidence type="ECO:0000313" key="1">
    <source>
        <dbReference type="EMBL" id="CAA9470125.1"/>
    </source>
</evidence>
<proteinExistence type="predicted"/>
<gene>
    <name evidence="1" type="ORF">AVDCRST_MAG65-695</name>
</gene>
<dbReference type="InterPro" id="IPR011008">
    <property type="entry name" value="Dimeric_a/b-barrel"/>
</dbReference>
<organism evidence="1">
    <name type="scientific">uncultured Solirubrobacteraceae bacterium</name>
    <dbReference type="NCBI Taxonomy" id="1162706"/>
    <lineage>
        <taxon>Bacteria</taxon>
        <taxon>Bacillati</taxon>
        <taxon>Actinomycetota</taxon>
        <taxon>Thermoleophilia</taxon>
        <taxon>Solirubrobacterales</taxon>
        <taxon>Solirubrobacteraceae</taxon>
        <taxon>environmental samples</taxon>
    </lineage>
</organism>
<protein>
    <recommendedName>
        <fullName evidence="2">ABM domain-containing protein</fullName>
    </recommendedName>
</protein>
<dbReference type="Gene3D" id="3.30.70.100">
    <property type="match status" value="1"/>
</dbReference>
<name>A0A6J4RG09_9ACTN</name>
<dbReference type="AlphaFoldDB" id="A0A6J4RG09"/>
<dbReference type="EMBL" id="CADCVL010000117">
    <property type="protein sequence ID" value="CAA9470125.1"/>
    <property type="molecule type" value="Genomic_DNA"/>
</dbReference>
<accession>A0A6J4RG09</accession>